<feature type="domain" description="DZIP3-like HEPN" evidence="1">
    <location>
        <begin position="24"/>
        <end position="81"/>
    </location>
</feature>
<evidence type="ECO:0000259" key="1">
    <source>
        <dbReference type="Pfam" id="PF18738"/>
    </source>
</evidence>
<proteinExistence type="predicted"/>
<gene>
    <name evidence="2" type="ORF">CGI_10005415</name>
</gene>
<dbReference type="HOGENOM" id="CLU_1877439_0_0_1"/>
<dbReference type="EMBL" id="JH817667">
    <property type="protein sequence ID" value="EKC20757.1"/>
    <property type="molecule type" value="Genomic_DNA"/>
</dbReference>
<dbReference type="InterPro" id="IPR041249">
    <property type="entry name" value="HEPN_DZIP3"/>
</dbReference>
<reference evidence="2" key="1">
    <citation type="journal article" date="2012" name="Nature">
        <title>The oyster genome reveals stress adaptation and complexity of shell formation.</title>
        <authorList>
            <person name="Zhang G."/>
            <person name="Fang X."/>
            <person name="Guo X."/>
            <person name="Li L."/>
            <person name="Luo R."/>
            <person name="Xu F."/>
            <person name="Yang P."/>
            <person name="Zhang L."/>
            <person name="Wang X."/>
            <person name="Qi H."/>
            <person name="Xiong Z."/>
            <person name="Que H."/>
            <person name="Xie Y."/>
            <person name="Holland P.W."/>
            <person name="Paps J."/>
            <person name="Zhu Y."/>
            <person name="Wu F."/>
            <person name="Chen Y."/>
            <person name="Wang J."/>
            <person name="Peng C."/>
            <person name="Meng J."/>
            <person name="Yang L."/>
            <person name="Liu J."/>
            <person name="Wen B."/>
            <person name="Zhang N."/>
            <person name="Huang Z."/>
            <person name="Zhu Q."/>
            <person name="Feng Y."/>
            <person name="Mount A."/>
            <person name="Hedgecock D."/>
            <person name="Xu Z."/>
            <person name="Liu Y."/>
            <person name="Domazet-Loso T."/>
            <person name="Du Y."/>
            <person name="Sun X."/>
            <person name="Zhang S."/>
            <person name="Liu B."/>
            <person name="Cheng P."/>
            <person name="Jiang X."/>
            <person name="Li J."/>
            <person name="Fan D."/>
            <person name="Wang W."/>
            <person name="Fu W."/>
            <person name="Wang T."/>
            <person name="Wang B."/>
            <person name="Zhang J."/>
            <person name="Peng Z."/>
            <person name="Li Y."/>
            <person name="Li N."/>
            <person name="Wang J."/>
            <person name="Chen M."/>
            <person name="He Y."/>
            <person name="Tan F."/>
            <person name="Song X."/>
            <person name="Zheng Q."/>
            <person name="Huang R."/>
            <person name="Yang H."/>
            <person name="Du X."/>
            <person name="Chen L."/>
            <person name="Yang M."/>
            <person name="Gaffney P.M."/>
            <person name="Wang S."/>
            <person name="Luo L."/>
            <person name="She Z."/>
            <person name="Ming Y."/>
            <person name="Huang W."/>
            <person name="Zhang S."/>
            <person name="Huang B."/>
            <person name="Zhang Y."/>
            <person name="Qu T."/>
            <person name="Ni P."/>
            <person name="Miao G."/>
            <person name="Wang J."/>
            <person name="Wang Q."/>
            <person name="Steinberg C.E."/>
            <person name="Wang H."/>
            <person name="Li N."/>
            <person name="Qian L."/>
            <person name="Zhang G."/>
            <person name="Li Y."/>
            <person name="Yang H."/>
            <person name="Liu X."/>
            <person name="Wang J."/>
            <person name="Yin Y."/>
            <person name="Wang J."/>
        </authorList>
    </citation>
    <scope>NUCLEOTIDE SEQUENCE [LARGE SCALE GENOMIC DNA]</scope>
    <source>
        <strain evidence="2">05x7-T-G4-1.051#20</strain>
    </source>
</reference>
<dbReference type="InParanoid" id="K1PAE4"/>
<protein>
    <recommendedName>
        <fullName evidence="1">DZIP3-like HEPN domain-containing protein</fullName>
    </recommendedName>
</protein>
<evidence type="ECO:0000313" key="2">
    <source>
        <dbReference type="EMBL" id="EKC20757.1"/>
    </source>
</evidence>
<accession>K1PAE4</accession>
<name>K1PAE4_MAGGI</name>
<dbReference type="Pfam" id="PF18738">
    <property type="entry name" value="HEPN_DZIP3"/>
    <property type="match status" value="1"/>
</dbReference>
<sequence>MVIHSKSIEQNFSEPPIKELQSVKNPGDYSRLDISLVFTLLWNFCEDIKPPSRGWDYEPPDDETHVGADIERIRLMWNKYCDYDLEFKNLDDVYNRMKQKYGTIAIHGDDGAKKYHQTFEGNCFEQMRNKLQSKDI</sequence>
<dbReference type="AlphaFoldDB" id="K1PAE4"/>
<organism evidence="2">
    <name type="scientific">Magallana gigas</name>
    <name type="common">Pacific oyster</name>
    <name type="synonym">Crassostrea gigas</name>
    <dbReference type="NCBI Taxonomy" id="29159"/>
    <lineage>
        <taxon>Eukaryota</taxon>
        <taxon>Metazoa</taxon>
        <taxon>Spiralia</taxon>
        <taxon>Lophotrochozoa</taxon>
        <taxon>Mollusca</taxon>
        <taxon>Bivalvia</taxon>
        <taxon>Autobranchia</taxon>
        <taxon>Pteriomorphia</taxon>
        <taxon>Ostreida</taxon>
        <taxon>Ostreoidea</taxon>
        <taxon>Ostreidae</taxon>
        <taxon>Magallana</taxon>
    </lineage>
</organism>